<reference evidence="2 3" key="1">
    <citation type="journal article" date="2022" name="Nat. Plants">
        <title>Genomes of leafy and leafless Platanthera orchids illuminate the evolution of mycoheterotrophy.</title>
        <authorList>
            <person name="Li M.H."/>
            <person name="Liu K.W."/>
            <person name="Li Z."/>
            <person name="Lu H.C."/>
            <person name="Ye Q.L."/>
            <person name="Zhang D."/>
            <person name="Wang J.Y."/>
            <person name="Li Y.F."/>
            <person name="Zhong Z.M."/>
            <person name="Liu X."/>
            <person name="Yu X."/>
            <person name="Liu D.K."/>
            <person name="Tu X.D."/>
            <person name="Liu B."/>
            <person name="Hao Y."/>
            <person name="Liao X.Y."/>
            <person name="Jiang Y.T."/>
            <person name="Sun W.H."/>
            <person name="Chen J."/>
            <person name="Chen Y.Q."/>
            <person name="Ai Y."/>
            <person name="Zhai J.W."/>
            <person name="Wu S.S."/>
            <person name="Zhou Z."/>
            <person name="Hsiao Y.Y."/>
            <person name="Wu W.L."/>
            <person name="Chen Y.Y."/>
            <person name="Lin Y.F."/>
            <person name="Hsu J.L."/>
            <person name="Li C.Y."/>
            <person name="Wang Z.W."/>
            <person name="Zhao X."/>
            <person name="Zhong W.Y."/>
            <person name="Ma X.K."/>
            <person name="Ma L."/>
            <person name="Huang J."/>
            <person name="Chen G.Z."/>
            <person name="Huang M.Z."/>
            <person name="Huang L."/>
            <person name="Peng D.H."/>
            <person name="Luo Y.B."/>
            <person name="Zou S.Q."/>
            <person name="Chen S.P."/>
            <person name="Lan S."/>
            <person name="Tsai W.C."/>
            <person name="Van de Peer Y."/>
            <person name="Liu Z.J."/>
        </authorList>
    </citation>
    <scope>NUCLEOTIDE SEQUENCE [LARGE SCALE GENOMIC DNA]</scope>
    <source>
        <strain evidence="2">Lor288</strain>
    </source>
</reference>
<keyword evidence="3" id="KW-1185">Reference proteome</keyword>
<gene>
    <name evidence="2" type="ORF">KSP40_PGU005398</name>
</gene>
<dbReference type="Proteomes" id="UP001412067">
    <property type="component" value="Unassembled WGS sequence"/>
</dbReference>
<evidence type="ECO:0000313" key="2">
    <source>
        <dbReference type="EMBL" id="KAK8956325.1"/>
    </source>
</evidence>
<proteinExistence type="predicted"/>
<feature type="region of interest" description="Disordered" evidence="1">
    <location>
        <begin position="1"/>
        <end position="36"/>
    </location>
</feature>
<evidence type="ECO:0000256" key="1">
    <source>
        <dbReference type="SAM" id="MobiDB-lite"/>
    </source>
</evidence>
<name>A0ABR2M2K4_9ASPA</name>
<accession>A0ABR2M2K4</accession>
<protein>
    <submittedName>
        <fullName evidence="2">Uncharacterized protein</fullName>
    </submittedName>
</protein>
<sequence>MGDTLQLPHGEGDRVGGKQVDGLNLDPPGPGSNNSFGIIAQLADEGLMEAEATVDPGGEDLAGASTHLLSPTVPQHLGLDHTGRLPSVKVVLARGDTVFDSATGGSLNALKGAEDGDGPGLKRGRKPLGRARLFAKAARLEQEKRRNASNFRAWRDEDSSLHSDSSHAFMESEIVPEKAPSHFSRQSVCTNASEKIPDSGQSRLPGVCDNASEKNPVSNQLSPQGIRVYASEKNPGADTPMNPPATGHLNHNARPFIPGTIDAKHRCRNDTEDVVPRGRSRSRHGRKVREALVMGEGRWSSPSVLEGDSAGGGFFLVDKGVSGVGLEDNLVDLAGIGAVGEFAGELSDCDTTAVLSCPSWRAQQATDEVDFNRGNEKAPAIFSSGSPAVTVPTISSTSRPGFSSLYGDGSSAAQGFFPPTTTAGLSSSSAADLGRYRSGIDGAGDAGTAAPPHGAISASPSMVDAVLASDVIAGARRFSGGEPRVFGGSPPPTVAGPNQGTVGVHNVLGIMSSAVGGVSGATASAQLLKTPGTAMVEDMEDELPVDEAELDAMEEAFHPDFLELVQEDLAAAHGDDPCAPAPAKISSNGKIPIDPKAGFDGWTCITCRKPKKKPQIPPDRTWVRKDNAARKSSNNMVPTDLNCIIIGTEHYDKKRFDSKGEEAPEIGTKILLDSSILKKRNQQSSRVEGKM</sequence>
<organism evidence="2 3">
    <name type="scientific">Platanthera guangdongensis</name>
    <dbReference type="NCBI Taxonomy" id="2320717"/>
    <lineage>
        <taxon>Eukaryota</taxon>
        <taxon>Viridiplantae</taxon>
        <taxon>Streptophyta</taxon>
        <taxon>Embryophyta</taxon>
        <taxon>Tracheophyta</taxon>
        <taxon>Spermatophyta</taxon>
        <taxon>Magnoliopsida</taxon>
        <taxon>Liliopsida</taxon>
        <taxon>Asparagales</taxon>
        <taxon>Orchidaceae</taxon>
        <taxon>Orchidoideae</taxon>
        <taxon>Orchideae</taxon>
        <taxon>Orchidinae</taxon>
        <taxon>Platanthera</taxon>
    </lineage>
</organism>
<evidence type="ECO:0000313" key="3">
    <source>
        <dbReference type="Proteomes" id="UP001412067"/>
    </source>
</evidence>
<dbReference type="EMBL" id="JBBWWR010000013">
    <property type="protein sequence ID" value="KAK8956325.1"/>
    <property type="molecule type" value="Genomic_DNA"/>
</dbReference>
<comment type="caution">
    <text evidence="2">The sequence shown here is derived from an EMBL/GenBank/DDBJ whole genome shotgun (WGS) entry which is preliminary data.</text>
</comment>